<dbReference type="SUPFAM" id="SSF117396">
    <property type="entry name" value="TM1631-like"/>
    <property type="match status" value="1"/>
</dbReference>
<organism evidence="2 3">
    <name type="scientific">Tribonema minus</name>
    <dbReference type="NCBI Taxonomy" id="303371"/>
    <lineage>
        <taxon>Eukaryota</taxon>
        <taxon>Sar</taxon>
        <taxon>Stramenopiles</taxon>
        <taxon>Ochrophyta</taxon>
        <taxon>PX clade</taxon>
        <taxon>Xanthophyceae</taxon>
        <taxon>Tribonematales</taxon>
        <taxon>Tribonemataceae</taxon>
        <taxon>Tribonema</taxon>
    </lineage>
</organism>
<dbReference type="EMBL" id="JAFCMP010000515">
    <property type="protein sequence ID" value="KAG5178389.1"/>
    <property type="molecule type" value="Genomic_DNA"/>
</dbReference>
<dbReference type="Pfam" id="PF01904">
    <property type="entry name" value="DUF72"/>
    <property type="match status" value="1"/>
</dbReference>
<gene>
    <name evidence="2" type="ORF">JKP88DRAFT_350272</name>
</gene>
<protein>
    <recommendedName>
        <fullName evidence="4">DUF72 domain-containing protein</fullName>
    </recommendedName>
</protein>
<dbReference type="Proteomes" id="UP000664859">
    <property type="component" value="Unassembled WGS sequence"/>
</dbReference>
<evidence type="ECO:0000313" key="3">
    <source>
        <dbReference type="Proteomes" id="UP000664859"/>
    </source>
</evidence>
<feature type="region of interest" description="Disordered" evidence="1">
    <location>
        <begin position="226"/>
        <end position="271"/>
    </location>
</feature>
<dbReference type="Gene3D" id="3.20.20.410">
    <property type="entry name" value="Protein of unknown function UPF0759"/>
    <property type="match status" value="1"/>
</dbReference>
<proteinExistence type="predicted"/>
<dbReference type="AlphaFoldDB" id="A0A836CAB8"/>
<dbReference type="InterPro" id="IPR002763">
    <property type="entry name" value="DUF72"/>
</dbReference>
<feature type="compositionally biased region" description="Low complexity" evidence="1">
    <location>
        <begin position="249"/>
        <end position="259"/>
    </location>
</feature>
<dbReference type="PANTHER" id="PTHR30348:SF4">
    <property type="entry name" value="DUF72 DOMAIN-CONTAINING PROTEIN"/>
    <property type="match status" value="1"/>
</dbReference>
<name>A0A836CAB8_9STRA</name>
<keyword evidence="3" id="KW-1185">Reference proteome</keyword>
<evidence type="ECO:0000313" key="2">
    <source>
        <dbReference type="EMBL" id="KAG5178389.1"/>
    </source>
</evidence>
<evidence type="ECO:0008006" key="4">
    <source>
        <dbReference type="Google" id="ProtNLM"/>
    </source>
</evidence>
<evidence type="ECO:0000256" key="1">
    <source>
        <dbReference type="SAM" id="MobiDB-lite"/>
    </source>
</evidence>
<dbReference type="OrthoDB" id="10267663at2759"/>
<sequence length="271" mass="29878">MKESSADELKYYGSVLPSCEINSTFYGLPRTETCAKWRNAVPEQFKFSMKVSKSITHDARLRGIEDAWQAFYARAAEGLQHKLGPCLFQLPPSLTKDMTRLQDLCQLVQDVSPQAQIAMEFRSATWFCEDVFQLLRARNWALVENFSPDGSICTCDEQTADWTYSRWHGVIDARGHGTDFPDDELRRYAEKAAARARAGARAQYVFFGNDLDATAVRNAQTLISATKKPSSVKPSSGSAKKKGNGSGKKGASSAGSGASQPTMKAFFNSVS</sequence>
<reference evidence="2" key="1">
    <citation type="submission" date="2021-02" db="EMBL/GenBank/DDBJ databases">
        <title>First Annotated Genome of the Yellow-green Alga Tribonema minus.</title>
        <authorList>
            <person name="Mahan K.M."/>
        </authorList>
    </citation>
    <scope>NUCLEOTIDE SEQUENCE</scope>
    <source>
        <strain evidence="2">UTEX B ZZ1240</strain>
    </source>
</reference>
<comment type="caution">
    <text evidence="2">The sequence shown here is derived from an EMBL/GenBank/DDBJ whole genome shotgun (WGS) entry which is preliminary data.</text>
</comment>
<accession>A0A836CAB8</accession>
<dbReference type="InterPro" id="IPR036520">
    <property type="entry name" value="UPF0759_sf"/>
</dbReference>
<dbReference type="PANTHER" id="PTHR30348">
    <property type="entry name" value="UNCHARACTERIZED PROTEIN YECE"/>
    <property type="match status" value="1"/>
</dbReference>
<feature type="compositionally biased region" description="Low complexity" evidence="1">
    <location>
        <begin position="226"/>
        <end position="238"/>
    </location>
</feature>